<feature type="region of interest" description="Disordered" evidence="1">
    <location>
        <begin position="97"/>
        <end position="122"/>
    </location>
</feature>
<evidence type="ECO:0000256" key="1">
    <source>
        <dbReference type="SAM" id="MobiDB-lite"/>
    </source>
</evidence>
<organism evidence="2 3">
    <name type="scientific">Rhizopogon vesiculosus</name>
    <dbReference type="NCBI Taxonomy" id="180088"/>
    <lineage>
        <taxon>Eukaryota</taxon>
        <taxon>Fungi</taxon>
        <taxon>Dikarya</taxon>
        <taxon>Basidiomycota</taxon>
        <taxon>Agaricomycotina</taxon>
        <taxon>Agaricomycetes</taxon>
        <taxon>Agaricomycetidae</taxon>
        <taxon>Boletales</taxon>
        <taxon>Suillineae</taxon>
        <taxon>Rhizopogonaceae</taxon>
        <taxon>Rhizopogon</taxon>
    </lineage>
</organism>
<accession>A0A1J8PJJ6</accession>
<comment type="caution">
    <text evidence="2">The sequence shown here is derived from an EMBL/GenBank/DDBJ whole genome shotgun (WGS) entry which is preliminary data.</text>
</comment>
<sequence length="122" mass="14260">MFLSDKRHTFVFPHSSEFVRPDYVYRQADYVASEEDGIRPYSFFFCLSWFQKKEKKPDPPPQVYDIDLMKAEQEEDPLDIPIPTAGVQFAQQEGIELTRMSRQPQPEAGESRHPENEECLSS</sequence>
<reference evidence="2 3" key="1">
    <citation type="submission" date="2016-03" db="EMBL/GenBank/DDBJ databases">
        <title>Comparative genomics of the ectomycorrhizal sister species Rhizopogon vinicolor and Rhizopogon vesiculosus (Basidiomycota: Boletales) reveals a divergence of the mating type B locus.</title>
        <authorList>
            <person name="Mujic A.B."/>
            <person name="Kuo A."/>
            <person name="Tritt A."/>
            <person name="Lipzen A."/>
            <person name="Chen C."/>
            <person name="Johnson J."/>
            <person name="Sharma A."/>
            <person name="Barry K."/>
            <person name="Grigoriev I.V."/>
            <person name="Spatafora J.W."/>
        </authorList>
    </citation>
    <scope>NUCLEOTIDE SEQUENCE [LARGE SCALE GENOMIC DNA]</scope>
    <source>
        <strain evidence="2 3">AM-OR11-056</strain>
    </source>
</reference>
<name>A0A1J8PJJ6_9AGAM</name>
<keyword evidence="3" id="KW-1185">Reference proteome</keyword>
<evidence type="ECO:0000313" key="3">
    <source>
        <dbReference type="Proteomes" id="UP000183567"/>
    </source>
</evidence>
<dbReference type="AlphaFoldDB" id="A0A1J8PJJ6"/>
<proteinExistence type="predicted"/>
<evidence type="ECO:0000313" key="2">
    <source>
        <dbReference type="EMBL" id="OJA08751.1"/>
    </source>
</evidence>
<dbReference type="Proteomes" id="UP000183567">
    <property type="component" value="Unassembled WGS sequence"/>
</dbReference>
<dbReference type="EMBL" id="LVVM01006203">
    <property type="protein sequence ID" value="OJA08751.1"/>
    <property type="molecule type" value="Genomic_DNA"/>
</dbReference>
<protein>
    <submittedName>
        <fullName evidence="2">Uncharacterized protein</fullName>
    </submittedName>
</protein>
<gene>
    <name evidence="2" type="ORF">AZE42_06087</name>
</gene>